<evidence type="ECO:0000256" key="2">
    <source>
        <dbReference type="SAM" id="Phobius"/>
    </source>
</evidence>
<dbReference type="Proteomes" id="UP000177141">
    <property type="component" value="Unassembled WGS sequence"/>
</dbReference>
<dbReference type="EMBL" id="MGAL01000027">
    <property type="protein sequence ID" value="OGK47737.1"/>
    <property type="molecule type" value="Genomic_DNA"/>
</dbReference>
<dbReference type="AlphaFoldDB" id="A0A1F7IWJ0"/>
<evidence type="ECO:0000313" key="3">
    <source>
        <dbReference type="EMBL" id="OGK47737.1"/>
    </source>
</evidence>
<evidence type="ECO:0008006" key="5">
    <source>
        <dbReference type="Google" id="ProtNLM"/>
    </source>
</evidence>
<dbReference type="SUPFAM" id="SSF49384">
    <property type="entry name" value="Carbohydrate-binding domain"/>
    <property type="match status" value="1"/>
</dbReference>
<reference evidence="3 4" key="1">
    <citation type="journal article" date="2016" name="Nat. Commun.">
        <title>Thousands of microbial genomes shed light on interconnected biogeochemical processes in an aquifer system.</title>
        <authorList>
            <person name="Anantharaman K."/>
            <person name="Brown C.T."/>
            <person name="Hug L.A."/>
            <person name="Sharon I."/>
            <person name="Castelle C.J."/>
            <person name="Probst A.J."/>
            <person name="Thomas B.C."/>
            <person name="Singh A."/>
            <person name="Wilkins M.J."/>
            <person name="Karaoz U."/>
            <person name="Brodie E.L."/>
            <person name="Williams K.H."/>
            <person name="Hubbard S.S."/>
            <person name="Banfield J.F."/>
        </authorList>
    </citation>
    <scope>NUCLEOTIDE SEQUENCE [LARGE SCALE GENOMIC DNA]</scope>
</reference>
<evidence type="ECO:0000313" key="4">
    <source>
        <dbReference type="Proteomes" id="UP000177141"/>
    </source>
</evidence>
<feature type="region of interest" description="Disordered" evidence="1">
    <location>
        <begin position="1"/>
        <end position="24"/>
    </location>
</feature>
<sequence length="233" mass="25310">MDIKNNNQQFGPLEGAKTSSVENETPKKGNYRMIIITVVVLFIGISGFLVLTNANIKQQLIGRFTPNVGGGGAARDNNSVPVPTGDEKSIDKNLPWIDIVSAEPGQTYSTADTVTLYVDASSGTADITGFDVLINMDKEYFELVDVTSELPNFQIFKFNNENHVSVTGIKDIEDQGQSIFENARLLKLTLKPKKSGTSTVSIVPAFDKEVTQLVDVNVQVVKPQAGSEQVTIN</sequence>
<name>A0A1F7IWJ0_9BACT</name>
<protein>
    <recommendedName>
        <fullName evidence="5">Cohesin domain-containing protein</fullName>
    </recommendedName>
</protein>
<feature type="transmembrane region" description="Helical" evidence="2">
    <location>
        <begin position="31"/>
        <end position="51"/>
    </location>
</feature>
<evidence type="ECO:0000256" key="1">
    <source>
        <dbReference type="SAM" id="MobiDB-lite"/>
    </source>
</evidence>
<keyword evidence="2" id="KW-0812">Transmembrane</keyword>
<proteinExistence type="predicted"/>
<gene>
    <name evidence="3" type="ORF">A3A93_04670</name>
</gene>
<dbReference type="InterPro" id="IPR008965">
    <property type="entry name" value="CBM2/CBM3_carb-bd_dom_sf"/>
</dbReference>
<dbReference type="GO" id="GO:0030246">
    <property type="term" value="F:carbohydrate binding"/>
    <property type="evidence" value="ECO:0007669"/>
    <property type="project" value="InterPro"/>
</dbReference>
<keyword evidence="2" id="KW-1133">Transmembrane helix</keyword>
<dbReference type="Gene3D" id="2.60.40.680">
    <property type="match status" value="1"/>
</dbReference>
<accession>A0A1F7IWJ0</accession>
<feature type="compositionally biased region" description="Polar residues" evidence="1">
    <location>
        <begin position="1"/>
        <end position="10"/>
    </location>
</feature>
<keyword evidence="2" id="KW-0472">Membrane</keyword>
<comment type="caution">
    <text evidence="3">The sequence shown here is derived from an EMBL/GenBank/DDBJ whole genome shotgun (WGS) entry which is preliminary data.</text>
</comment>
<organism evidence="3 4">
    <name type="scientific">Candidatus Roizmanbacteria bacterium RIFCSPLOWO2_01_FULL_38_12</name>
    <dbReference type="NCBI Taxonomy" id="1802061"/>
    <lineage>
        <taxon>Bacteria</taxon>
        <taxon>Candidatus Roizmaniibacteriota</taxon>
    </lineage>
</organism>